<dbReference type="Proteomes" id="UP001153069">
    <property type="component" value="Unassembled WGS sequence"/>
</dbReference>
<evidence type="ECO:0000313" key="3">
    <source>
        <dbReference type="Proteomes" id="UP001153069"/>
    </source>
</evidence>
<keyword evidence="1" id="KW-0812">Transmembrane</keyword>
<evidence type="ECO:0000313" key="2">
    <source>
        <dbReference type="EMBL" id="CAB9531906.1"/>
    </source>
</evidence>
<sequence>MSPPFDSLLFADILVWVLPFVGVGQYTFLGAVNKKMNQLYKEYCEIDLNNTPRMVNDYPGILSNRRPAETTDTLCSGTFGDLPRTEYWHKDNSSNKRPDREYVCNVIAALGNITVMQWA</sequence>
<keyword evidence="3" id="KW-1185">Reference proteome</keyword>
<keyword evidence="1" id="KW-1133">Transmembrane helix</keyword>
<organism evidence="2 3">
    <name type="scientific">Seminavis robusta</name>
    <dbReference type="NCBI Taxonomy" id="568900"/>
    <lineage>
        <taxon>Eukaryota</taxon>
        <taxon>Sar</taxon>
        <taxon>Stramenopiles</taxon>
        <taxon>Ochrophyta</taxon>
        <taxon>Bacillariophyta</taxon>
        <taxon>Bacillariophyceae</taxon>
        <taxon>Bacillariophycidae</taxon>
        <taxon>Naviculales</taxon>
        <taxon>Naviculaceae</taxon>
        <taxon>Seminavis</taxon>
    </lineage>
</organism>
<proteinExistence type="predicted"/>
<dbReference type="EMBL" id="CAICTM010004240">
    <property type="protein sequence ID" value="CAB9531906.1"/>
    <property type="molecule type" value="Genomic_DNA"/>
</dbReference>
<feature type="transmembrane region" description="Helical" evidence="1">
    <location>
        <begin position="13"/>
        <end position="32"/>
    </location>
</feature>
<accession>A0A9N8F2W7</accession>
<gene>
    <name evidence="2" type="ORF">SEMRO_4242_G353500.1</name>
</gene>
<reference evidence="2" key="1">
    <citation type="submission" date="2020-06" db="EMBL/GenBank/DDBJ databases">
        <authorList>
            <consortium name="Plant Systems Biology data submission"/>
        </authorList>
    </citation>
    <scope>NUCLEOTIDE SEQUENCE</scope>
    <source>
        <strain evidence="2">D6</strain>
    </source>
</reference>
<evidence type="ECO:0000256" key="1">
    <source>
        <dbReference type="SAM" id="Phobius"/>
    </source>
</evidence>
<name>A0A9N8F2W7_9STRA</name>
<comment type="caution">
    <text evidence="2">The sequence shown here is derived from an EMBL/GenBank/DDBJ whole genome shotgun (WGS) entry which is preliminary data.</text>
</comment>
<protein>
    <submittedName>
        <fullName evidence="2">Uncharacterized protein</fullName>
    </submittedName>
</protein>
<keyword evidence="1" id="KW-0472">Membrane</keyword>
<dbReference type="AlphaFoldDB" id="A0A9N8F2W7"/>